<protein>
    <submittedName>
        <fullName evidence="2">WD40 repeat-containing protein</fullName>
    </submittedName>
</protein>
<feature type="signal peptide" evidence="1">
    <location>
        <begin position="1"/>
        <end position="24"/>
    </location>
</feature>
<name>G0GBP1_WINT7</name>
<dbReference type="SMART" id="SM00320">
    <property type="entry name" value="WD40"/>
    <property type="match status" value="3"/>
</dbReference>
<dbReference type="EMBL" id="CP002903">
    <property type="protein sequence ID" value="AEJ61119.1"/>
    <property type="molecule type" value="Genomic_DNA"/>
</dbReference>
<evidence type="ECO:0000256" key="1">
    <source>
        <dbReference type="SAM" id="SignalP"/>
    </source>
</evidence>
<keyword evidence="1" id="KW-0732">Signal</keyword>
<reference evidence="2 3" key="1">
    <citation type="submission" date="2011-06" db="EMBL/GenBank/DDBJ databases">
        <title>The complete genome of Spirochaeta thermophila DSM 6578.</title>
        <authorList>
            <consortium name="US DOE Joint Genome Institute (JGI-PGF)"/>
            <person name="Lucas S."/>
            <person name="Lapidus A."/>
            <person name="Bruce D."/>
            <person name="Goodwin L."/>
            <person name="Pitluck S."/>
            <person name="Peters L."/>
            <person name="Kyrpides N."/>
            <person name="Mavromatis K."/>
            <person name="Ivanova N."/>
            <person name="Mikailova N."/>
            <person name="Pagani I."/>
            <person name="Chertkov O."/>
            <person name="Detter J.C."/>
            <person name="Tapia R."/>
            <person name="Han C."/>
            <person name="Land M."/>
            <person name="Hauser L."/>
            <person name="Markowitz V."/>
            <person name="Cheng J.-F."/>
            <person name="Hugenholtz P."/>
            <person name="Woyke T."/>
            <person name="Wu D."/>
            <person name="Spring S."/>
            <person name="Merkhoffer B."/>
            <person name="Schneider S."/>
            <person name="Klenk H.-P."/>
            <person name="Eisen J.A."/>
        </authorList>
    </citation>
    <scope>NUCLEOTIDE SEQUENCE [LARGE SCALE GENOMIC DNA]</scope>
    <source>
        <strain evidence="3">ATCC 700085 / DSM 6578 / Z-1203</strain>
    </source>
</reference>
<sequence length="722" mass="80836">MKRIMCIFFILGFCGLTLPGFHSSVVVQTPHSDTILDIDGHPSMPLLFSAGADGCVLVYDTERNLVIRRLQVSPYSLERIAVHPDGEEIAVLVHTGDDAYLLEGYEWRSGKRLFSRRLQERPLSLSYSPKGTYIGLTFPTWRSFSPYSSKGTPISFFSQGFGIVSFFFFSSTESTLVTYTPASSLLIYWDTKTRREKARVSLQEKVEDPVLYSPRLLVGKTQERLVVLDMVTGKVFADVPLREIRDILVDPEKEIVVVQGSSFPSLIRYRLQGQSLVEEERIPLAGILSSAVSLALKDGTLYAGMNDGSVRSFSMTTKSETAITTHLETSITDLAVHADRIFCSTRDFVVEWDAASIGSRTEQLVTSRRLALPFQRNTALSIAGDTLAVWTTAPPDPPVVMFYDLSSRSLKGQYRALSTYPSGVLLDEERIIILERNTSIRVLDPFTLGETLRIPGNGILDMAISDELLFAGRTQTSLTPYSLLKIDLLFGETLPLENRMSVIYRLVLDPSRNVLYGLGLTQDHVTAIERFRISGERISSSRVYTSTIFDPEGDITFDPDTGSLYTTAGYTTPLLLSGSRRLLFEATSHLPRRLFLSRGILYAINRDGSVSIWDANTRSHLYDVLLFTDGEWLIEGRDGLLLSSSERVKERFLPLSDSRVTREGFETGVLRKEGQLHRADRTVTLLRHDELGLYLVRMLLVRTPVRGSLPVDEDHHVGVLLD</sequence>
<dbReference type="InterPro" id="IPR001680">
    <property type="entry name" value="WD40_rpt"/>
</dbReference>
<dbReference type="SUPFAM" id="SSF82171">
    <property type="entry name" value="DPP6 N-terminal domain-like"/>
    <property type="match status" value="1"/>
</dbReference>
<dbReference type="Gene3D" id="2.130.10.10">
    <property type="entry name" value="YVTN repeat-like/Quinoprotein amine dehydrogenase"/>
    <property type="match status" value="2"/>
</dbReference>
<accession>G0GBP1</accession>
<gene>
    <name evidence="2" type="ordered locus">Spith_0844</name>
</gene>
<dbReference type="KEGG" id="stq:Spith_0844"/>
<proteinExistence type="predicted"/>
<organism evidence="2 3">
    <name type="scientific">Winmispira thermophila (strain ATCC 700085 / DSM 6578 / Z-1203)</name>
    <name type="common">Spirochaeta thermophila</name>
    <dbReference type="NCBI Taxonomy" id="869211"/>
    <lineage>
        <taxon>Bacteria</taxon>
        <taxon>Pseudomonadati</taxon>
        <taxon>Spirochaetota</taxon>
        <taxon>Spirochaetia</taxon>
        <taxon>Winmispirales</taxon>
        <taxon>Winmispiraceae</taxon>
        <taxon>Winmispira</taxon>
    </lineage>
</organism>
<evidence type="ECO:0000313" key="3">
    <source>
        <dbReference type="Proteomes" id="UP000007254"/>
    </source>
</evidence>
<keyword evidence="3" id="KW-1185">Reference proteome</keyword>
<evidence type="ECO:0000313" key="2">
    <source>
        <dbReference type="EMBL" id="AEJ61119.1"/>
    </source>
</evidence>
<dbReference type="InterPro" id="IPR015943">
    <property type="entry name" value="WD40/YVTN_repeat-like_dom_sf"/>
</dbReference>
<dbReference type="STRING" id="869211.Spith_0844"/>
<dbReference type="SUPFAM" id="SSF75011">
    <property type="entry name" value="3-carboxy-cis,cis-mucoante lactonizing enzyme"/>
    <property type="match status" value="1"/>
</dbReference>
<dbReference type="AlphaFoldDB" id="G0GBP1"/>
<feature type="chain" id="PRO_5003400404" evidence="1">
    <location>
        <begin position="25"/>
        <end position="722"/>
    </location>
</feature>
<dbReference type="HOGENOM" id="CLU_417908_0_0_12"/>
<dbReference type="Proteomes" id="UP000007254">
    <property type="component" value="Chromosome"/>
</dbReference>